<dbReference type="Pfam" id="PF23247">
    <property type="entry name" value="LRR_RPS2"/>
    <property type="match status" value="1"/>
</dbReference>
<feature type="domain" description="Disease resistance protein At4g27190-like leucine-rich repeats" evidence="1">
    <location>
        <begin position="872"/>
        <end position="959"/>
    </location>
</feature>
<reference evidence="2" key="1">
    <citation type="journal article" date="2019" name="BMC Genomics">
        <title>A new reference genome for Sorghum bicolor reveals high levels of sequence similarity between sweet and grain genotypes: implications for the genetics of sugar metabolism.</title>
        <authorList>
            <person name="Cooper E.A."/>
            <person name="Brenton Z.W."/>
            <person name="Flinn B.S."/>
            <person name="Jenkins J."/>
            <person name="Shu S."/>
            <person name="Flowers D."/>
            <person name="Luo F."/>
            <person name="Wang Y."/>
            <person name="Xia P."/>
            <person name="Barry K."/>
            <person name="Daum C."/>
            <person name="Lipzen A."/>
            <person name="Yoshinaga Y."/>
            <person name="Schmutz J."/>
            <person name="Saski C."/>
            <person name="Vermerris W."/>
            <person name="Kresovich S."/>
        </authorList>
    </citation>
    <scope>NUCLEOTIDE SEQUENCE</scope>
</reference>
<dbReference type="AlphaFoldDB" id="A0A921QN76"/>
<evidence type="ECO:0000313" key="3">
    <source>
        <dbReference type="Proteomes" id="UP000807115"/>
    </source>
</evidence>
<organism evidence="2 3">
    <name type="scientific">Sorghum bicolor</name>
    <name type="common">Sorghum</name>
    <name type="synonym">Sorghum vulgare</name>
    <dbReference type="NCBI Taxonomy" id="4558"/>
    <lineage>
        <taxon>Eukaryota</taxon>
        <taxon>Viridiplantae</taxon>
        <taxon>Streptophyta</taxon>
        <taxon>Embryophyta</taxon>
        <taxon>Tracheophyta</taxon>
        <taxon>Spermatophyta</taxon>
        <taxon>Magnoliopsida</taxon>
        <taxon>Liliopsida</taxon>
        <taxon>Poales</taxon>
        <taxon>Poaceae</taxon>
        <taxon>PACMAD clade</taxon>
        <taxon>Panicoideae</taxon>
        <taxon>Andropogonodae</taxon>
        <taxon>Andropogoneae</taxon>
        <taxon>Sorghinae</taxon>
        <taxon>Sorghum</taxon>
    </lineage>
</organism>
<dbReference type="InterPro" id="IPR057135">
    <property type="entry name" value="At4g27190-like_LRR"/>
</dbReference>
<proteinExistence type="predicted"/>
<dbReference type="SUPFAM" id="SSF52058">
    <property type="entry name" value="L domain-like"/>
    <property type="match status" value="1"/>
</dbReference>
<dbReference type="InterPro" id="IPR032675">
    <property type="entry name" value="LRR_dom_sf"/>
</dbReference>
<comment type="caution">
    <text evidence="2">The sequence shown here is derived from an EMBL/GenBank/DDBJ whole genome shotgun (WGS) entry which is preliminary data.</text>
</comment>
<evidence type="ECO:0000313" key="2">
    <source>
        <dbReference type="EMBL" id="KAG0524822.1"/>
    </source>
</evidence>
<reference evidence="2" key="2">
    <citation type="submission" date="2020-10" db="EMBL/GenBank/DDBJ databases">
        <authorList>
            <person name="Cooper E.A."/>
            <person name="Brenton Z.W."/>
            <person name="Flinn B.S."/>
            <person name="Jenkins J."/>
            <person name="Shu S."/>
            <person name="Flowers D."/>
            <person name="Luo F."/>
            <person name="Wang Y."/>
            <person name="Xia P."/>
            <person name="Barry K."/>
            <person name="Daum C."/>
            <person name="Lipzen A."/>
            <person name="Yoshinaga Y."/>
            <person name="Schmutz J."/>
            <person name="Saski C."/>
            <person name="Vermerris W."/>
            <person name="Kresovich S."/>
        </authorList>
    </citation>
    <scope>NUCLEOTIDE SEQUENCE</scope>
</reference>
<dbReference type="Gene3D" id="3.80.10.10">
    <property type="entry name" value="Ribonuclease Inhibitor"/>
    <property type="match status" value="1"/>
</dbReference>
<sequence length="1015" mass="115822">MRTEVIKADSIEAAAGRILDELKDGNNNSSRGITGGREHVIYFDGWDGLGASAVLRAVAQRLTPGALEAQGELRFDQIIHIDCSKWESRRSLQRAIAEQLDLPAQVMELFDRQDEEDDFHGIPRGSRTEIPQVLEAMYQCIQKLNHRFLVILHNGSSQEMDLSTFGFPLFGYSTNKVLWTFQGRFRLKPRMMVDKSIQTTARKTEVFLSASRDERDPQEHWSFLVHQEVDEIITAGGIITQSVAAKCVSYLLRLCCMRHFFSIDYDLATHCCNYWICEGIIQQGQGTDQEDQEQAWRVADAMQHEMRLDVQYLPLFDMVIMRGETTTMPSSSSTLPPYWHLPVPAVAIPNLDMLQHYPEKQISILKLSRRTISPSSPPFLYCHGLKFLWLDHCEDQEEINTIDTAVKEEDISRCFQSLLVLDVRYTRCKKILSARMLGFMTHLRELNVVGAQDWDIGQLQSQLPNIRKLRVTKSTLGCSENNLFLGMNKMELLDFSGNHTKFSGLSSSSDQLETMMITDGCVGIQKFSFKGCSKLKNLLLRGLFEGLCIIDLSATAVKILDLSAMTARSLNELFLNDCHKLCAILWPSPEVKNKSYFKKLHIDTTGSSTLMKENSTEGITTPSIMTSSSASLSVVHGGRAPSEFDWCIKLKDARLLRSLVPPFKEYFTTKFVHVEIYSSAPAFSPGNDDKDVEVTFEDHHPLLQPSEGDAPMLTPCPSIPSHDALSFYAHIQDQKLRCTKSLPEGEQTMTSIVIPDIICRSTYILHVHDSLSITNIPGPAPTLGSTWRYLEWCRVERCPKLEYVFTTPQLQGRDDVFVFYFLQTFWASELPKARYIWNWTPFQFKATFNGLKLLHIDLCPRLIHVLPLVPMVNQSLRYLETLEIVLCGDLREVFPLYTTDAKSKQEQQQSATTTMEFKHLKRIHLHELPKLQGICGQWRISAPKLETVKITGCWSLRRLPAVSKKPSKMVECDCEKEWWDRLHWDGLEANHHPSLYNPTHSRYYKKTLLKGSVLR</sequence>
<accession>A0A921QN76</accession>
<dbReference type="InterPro" id="IPR050905">
    <property type="entry name" value="Plant_NBS-LRR"/>
</dbReference>
<evidence type="ECO:0000259" key="1">
    <source>
        <dbReference type="Pfam" id="PF23247"/>
    </source>
</evidence>
<name>A0A921QN76_SORBI</name>
<dbReference type="PANTHER" id="PTHR33463">
    <property type="entry name" value="NB-ARC DOMAIN-CONTAINING PROTEIN-RELATED"/>
    <property type="match status" value="1"/>
</dbReference>
<dbReference type="EMBL" id="CM027685">
    <property type="protein sequence ID" value="KAG0524822.1"/>
    <property type="molecule type" value="Genomic_DNA"/>
</dbReference>
<protein>
    <recommendedName>
        <fullName evidence="1">Disease resistance protein At4g27190-like leucine-rich repeats domain-containing protein</fullName>
    </recommendedName>
</protein>
<gene>
    <name evidence="2" type="ORF">BDA96_06G001300</name>
</gene>
<dbReference type="PANTHER" id="PTHR33463:SF34">
    <property type="entry name" value="DISEASE RESISTANCE PROTEIN RPS2"/>
    <property type="match status" value="1"/>
</dbReference>
<dbReference type="Proteomes" id="UP000807115">
    <property type="component" value="Chromosome 6"/>
</dbReference>